<comment type="caution">
    <text evidence="1">The sequence shown here is derived from an EMBL/GenBank/DDBJ whole genome shotgun (WGS) entry which is preliminary data.</text>
</comment>
<dbReference type="EMBL" id="AVOT02009161">
    <property type="protein sequence ID" value="MBW0487504.1"/>
    <property type="molecule type" value="Genomic_DNA"/>
</dbReference>
<keyword evidence="2" id="KW-1185">Reference proteome</keyword>
<protein>
    <submittedName>
        <fullName evidence="1">Uncharacterized protein</fullName>
    </submittedName>
</protein>
<sequence>MGDSHERWECGHHKTTTDYIRTGAGWTETRDNCHQPGLGQQDRGDEDSGIYASHWGHHRRLLPIDIQTAKSFHAACRYEDTNTRRQSPYETSFRLSGRLVGFRSAHTPSTDGDSTLSCQQWGTLKDSTIGSAAISKNWIRLTGDRKAIYGALKYPYHTLFCNQVKPCPSVPLVATEDKRAHPTTLWTREIFFSERAQWWRISAQPRQH</sequence>
<reference evidence="1" key="1">
    <citation type="submission" date="2021-03" db="EMBL/GenBank/DDBJ databases">
        <title>Draft genome sequence of rust myrtle Austropuccinia psidii MF-1, a brazilian biotype.</title>
        <authorList>
            <person name="Quecine M.C."/>
            <person name="Pachon D.M.R."/>
            <person name="Bonatelli M.L."/>
            <person name="Correr F.H."/>
            <person name="Franceschini L.M."/>
            <person name="Leite T.F."/>
            <person name="Margarido G.R.A."/>
            <person name="Almeida C.A."/>
            <person name="Ferrarezi J.A."/>
            <person name="Labate C.A."/>
        </authorList>
    </citation>
    <scope>NUCLEOTIDE SEQUENCE</scope>
    <source>
        <strain evidence="1">MF-1</strain>
    </source>
</reference>
<proteinExistence type="predicted"/>
<gene>
    <name evidence="1" type="ORF">O181_027219</name>
</gene>
<evidence type="ECO:0000313" key="2">
    <source>
        <dbReference type="Proteomes" id="UP000765509"/>
    </source>
</evidence>
<organism evidence="1 2">
    <name type="scientific">Austropuccinia psidii MF-1</name>
    <dbReference type="NCBI Taxonomy" id="1389203"/>
    <lineage>
        <taxon>Eukaryota</taxon>
        <taxon>Fungi</taxon>
        <taxon>Dikarya</taxon>
        <taxon>Basidiomycota</taxon>
        <taxon>Pucciniomycotina</taxon>
        <taxon>Pucciniomycetes</taxon>
        <taxon>Pucciniales</taxon>
        <taxon>Sphaerophragmiaceae</taxon>
        <taxon>Austropuccinia</taxon>
    </lineage>
</organism>
<dbReference type="Proteomes" id="UP000765509">
    <property type="component" value="Unassembled WGS sequence"/>
</dbReference>
<dbReference type="AlphaFoldDB" id="A0A9Q3CNP2"/>
<accession>A0A9Q3CNP2</accession>
<evidence type="ECO:0000313" key="1">
    <source>
        <dbReference type="EMBL" id="MBW0487504.1"/>
    </source>
</evidence>
<name>A0A9Q3CNP2_9BASI</name>